<evidence type="ECO:0000313" key="2">
    <source>
        <dbReference type="Proteomes" id="UP001596074"/>
    </source>
</evidence>
<organism evidence="1 2">
    <name type="scientific">Actinomadura rugatobispora</name>
    <dbReference type="NCBI Taxonomy" id="1994"/>
    <lineage>
        <taxon>Bacteria</taxon>
        <taxon>Bacillati</taxon>
        <taxon>Actinomycetota</taxon>
        <taxon>Actinomycetes</taxon>
        <taxon>Streptosporangiales</taxon>
        <taxon>Thermomonosporaceae</taxon>
        <taxon>Actinomadura</taxon>
    </lineage>
</organism>
<accession>A0ABW1A0D7</accession>
<dbReference type="EMBL" id="JBHSON010000015">
    <property type="protein sequence ID" value="MFC5746600.1"/>
    <property type="molecule type" value="Genomic_DNA"/>
</dbReference>
<dbReference type="Proteomes" id="UP001596074">
    <property type="component" value="Unassembled WGS sequence"/>
</dbReference>
<name>A0ABW1A0D7_9ACTN</name>
<reference evidence="2" key="1">
    <citation type="journal article" date="2019" name="Int. J. Syst. Evol. Microbiol.">
        <title>The Global Catalogue of Microorganisms (GCM) 10K type strain sequencing project: providing services to taxonomists for standard genome sequencing and annotation.</title>
        <authorList>
            <consortium name="The Broad Institute Genomics Platform"/>
            <consortium name="The Broad Institute Genome Sequencing Center for Infectious Disease"/>
            <person name="Wu L."/>
            <person name="Ma J."/>
        </authorList>
    </citation>
    <scope>NUCLEOTIDE SEQUENCE [LARGE SCALE GENOMIC DNA]</scope>
    <source>
        <strain evidence="2">KCTC 42087</strain>
    </source>
</reference>
<evidence type="ECO:0000313" key="1">
    <source>
        <dbReference type="EMBL" id="MFC5746600.1"/>
    </source>
</evidence>
<proteinExistence type="predicted"/>
<keyword evidence="2" id="KW-1185">Reference proteome</keyword>
<sequence>MDKAGCTVFLREAQMSWPEAGPYVDDRAARAAQRLGMPSDAEELLADVARGGGHETLSWLVGALALVDSRDEYDVVRSNG</sequence>
<dbReference type="RefSeq" id="WP_378282221.1">
    <property type="nucleotide sequence ID" value="NZ_JBHSON010000015.1"/>
</dbReference>
<comment type="caution">
    <text evidence="1">The sequence shown here is derived from an EMBL/GenBank/DDBJ whole genome shotgun (WGS) entry which is preliminary data.</text>
</comment>
<gene>
    <name evidence="1" type="ORF">ACFPZN_13330</name>
</gene>
<protein>
    <submittedName>
        <fullName evidence="1">Uncharacterized protein</fullName>
    </submittedName>
</protein>